<proteinExistence type="predicted"/>
<dbReference type="HOGENOM" id="CLU_1459714_0_0_5"/>
<reference evidence="1 2" key="1">
    <citation type="submission" date="2009-01" db="EMBL/GenBank/DDBJ databases">
        <title>Complete sequence of chromosome of Methylobacterium nodulans ORS 2060.</title>
        <authorList>
            <consortium name="US DOE Joint Genome Institute"/>
            <person name="Lucas S."/>
            <person name="Copeland A."/>
            <person name="Lapidus A."/>
            <person name="Glavina del Rio T."/>
            <person name="Dalin E."/>
            <person name="Tice H."/>
            <person name="Bruce D."/>
            <person name="Goodwin L."/>
            <person name="Pitluck S."/>
            <person name="Sims D."/>
            <person name="Brettin T."/>
            <person name="Detter J.C."/>
            <person name="Han C."/>
            <person name="Larimer F."/>
            <person name="Land M."/>
            <person name="Hauser L."/>
            <person name="Kyrpides N."/>
            <person name="Ivanova N."/>
            <person name="Marx C.J."/>
            <person name="Richardson P."/>
        </authorList>
    </citation>
    <scope>NUCLEOTIDE SEQUENCE [LARGE SCALE GENOMIC DNA]</scope>
    <source>
        <strain evidence="2">LMG 21967 / CNCM I-2342 / ORS 2060</strain>
    </source>
</reference>
<gene>
    <name evidence="1" type="ordered locus">Mnod_5100</name>
</gene>
<dbReference type="AlphaFoldDB" id="B8IIR9"/>
<protein>
    <submittedName>
        <fullName evidence="1">Uncharacterized protein</fullName>
    </submittedName>
</protein>
<dbReference type="eggNOG" id="ENOG5033FMD">
    <property type="taxonomic scope" value="Bacteria"/>
</dbReference>
<accession>B8IIR9</accession>
<dbReference type="RefSeq" id="WP_015931564.1">
    <property type="nucleotide sequence ID" value="NC_011894.1"/>
</dbReference>
<sequence>MPLTYGGVPVPYTVSWSAEEAFRVDRCAYTGRPAICQAVAPGEGKPRFGKPHSQRQREAIARDLCDLCGRPLRNRTKVSLSHARPRIGADGLCIMQVEPLLHRECAAVSLQHCPSLKRDVRNGTMAVRQVRRHRPQFAIIDPAHIGEYVPGYVARPDERIVGHGKVELITWTDRDEAWLMRAAVEDAA</sequence>
<evidence type="ECO:0000313" key="2">
    <source>
        <dbReference type="Proteomes" id="UP000008207"/>
    </source>
</evidence>
<dbReference type="KEGG" id="mno:Mnod_5100"/>
<keyword evidence="2" id="KW-1185">Reference proteome</keyword>
<dbReference type="STRING" id="460265.Mnod_5100"/>
<evidence type="ECO:0000313" key="1">
    <source>
        <dbReference type="EMBL" id="ACL59946.1"/>
    </source>
</evidence>
<dbReference type="EMBL" id="CP001349">
    <property type="protein sequence ID" value="ACL59946.1"/>
    <property type="molecule type" value="Genomic_DNA"/>
</dbReference>
<dbReference type="OrthoDB" id="8447264at2"/>
<organism evidence="1 2">
    <name type="scientific">Methylobacterium nodulans (strain LMG 21967 / CNCM I-2342 / ORS 2060)</name>
    <dbReference type="NCBI Taxonomy" id="460265"/>
    <lineage>
        <taxon>Bacteria</taxon>
        <taxon>Pseudomonadati</taxon>
        <taxon>Pseudomonadota</taxon>
        <taxon>Alphaproteobacteria</taxon>
        <taxon>Hyphomicrobiales</taxon>
        <taxon>Methylobacteriaceae</taxon>
        <taxon>Methylobacterium</taxon>
    </lineage>
</organism>
<dbReference type="Proteomes" id="UP000008207">
    <property type="component" value="Chromosome"/>
</dbReference>
<name>B8IIR9_METNO</name>